<organism evidence="7 8">
    <name type="scientific">Ricinus communis</name>
    <name type="common">Castor bean</name>
    <dbReference type="NCBI Taxonomy" id="3988"/>
    <lineage>
        <taxon>Eukaryota</taxon>
        <taxon>Viridiplantae</taxon>
        <taxon>Streptophyta</taxon>
        <taxon>Embryophyta</taxon>
        <taxon>Tracheophyta</taxon>
        <taxon>Spermatophyta</taxon>
        <taxon>Magnoliopsida</taxon>
        <taxon>eudicotyledons</taxon>
        <taxon>Gunneridae</taxon>
        <taxon>Pentapetalae</taxon>
        <taxon>rosids</taxon>
        <taxon>fabids</taxon>
        <taxon>Malpighiales</taxon>
        <taxon>Euphorbiaceae</taxon>
        <taxon>Acalyphoideae</taxon>
        <taxon>Acalypheae</taxon>
        <taxon>Ricinus</taxon>
    </lineage>
</organism>
<dbReference type="Proteomes" id="UP000008311">
    <property type="component" value="Unassembled WGS sequence"/>
</dbReference>
<keyword evidence="8" id="KW-1185">Reference proteome</keyword>
<dbReference type="PANTHER" id="PTHR24223">
    <property type="entry name" value="ATP-BINDING CASSETTE SUB-FAMILY C"/>
    <property type="match status" value="1"/>
</dbReference>
<dbReference type="GO" id="GO:0016887">
    <property type="term" value="F:ATP hydrolysis activity"/>
    <property type="evidence" value="ECO:0007669"/>
    <property type="project" value="InterPro"/>
</dbReference>
<dbReference type="AlphaFoldDB" id="B9TG81"/>
<reference evidence="8" key="1">
    <citation type="journal article" date="2010" name="Nat. Biotechnol.">
        <title>Draft genome sequence of the oilseed species Ricinus communis.</title>
        <authorList>
            <person name="Chan A.P."/>
            <person name="Crabtree J."/>
            <person name="Zhao Q."/>
            <person name="Lorenzi H."/>
            <person name="Orvis J."/>
            <person name="Puiu D."/>
            <person name="Melake-Berhan A."/>
            <person name="Jones K.M."/>
            <person name="Redman J."/>
            <person name="Chen G."/>
            <person name="Cahoon E.B."/>
            <person name="Gedil M."/>
            <person name="Stanke M."/>
            <person name="Haas B.J."/>
            <person name="Wortman J.R."/>
            <person name="Fraser-Liggett C.M."/>
            <person name="Ravel J."/>
            <person name="Rabinowicz P.D."/>
        </authorList>
    </citation>
    <scope>NUCLEOTIDE SEQUENCE [LARGE SCALE GENOMIC DNA]</scope>
    <source>
        <strain evidence="8">cv. Hale</strain>
    </source>
</reference>
<gene>
    <name evidence="7" type="ORF">RCOM_1820830</name>
</gene>
<dbReference type="InterPro" id="IPR050173">
    <property type="entry name" value="ABC_transporter_C-like"/>
</dbReference>
<evidence type="ECO:0000256" key="4">
    <source>
        <dbReference type="ARBA" id="ARBA00022989"/>
    </source>
</evidence>
<keyword evidence="4" id="KW-1133">Transmembrane helix</keyword>
<dbReference type="SUPFAM" id="SSF52540">
    <property type="entry name" value="P-loop containing nucleoside triphosphate hydrolases"/>
    <property type="match status" value="1"/>
</dbReference>
<dbReference type="InterPro" id="IPR027417">
    <property type="entry name" value="P-loop_NTPase"/>
</dbReference>
<dbReference type="InParanoid" id="B9TG81"/>
<evidence type="ECO:0000256" key="5">
    <source>
        <dbReference type="ARBA" id="ARBA00023136"/>
    </source>
</evidence>
<dbReference type="SUPFAM" id="SSF90123">
    <property type="entry name" value="ABC transporter transmembrane region"/>
    <property type="match status" value="1"/>
</dbReference>
<sequence>RYNFASTKELMRINGTSKSSVASHIAESVAGAMTIRAFEQEDRSFQRTWNSLTKMQYSAQLFSHPQPLPWPCLSLVLLPLVRYRPNAPLVLQGISCTVEGGHKIGIVGRTGSGKTTIISTLFRLVEPTDGK</sequence>
<dbReference type="EMBL" id="EQ980442">
    <property type="protein sequence ID" value="EEF25133.1"/>
    <property type="molecule type" value="Genomic_DNA"/>
</dbReference>
<accession>B9TG81</accession>
<keyword evidence="3" id="KW-0067">ATP-binding</keyword>
<dbReference type="InterPro" id="IPR036640">
    <property type="entry name" value="ABC1_TM_sf"/>
</dbReference>
<dbReference type="STRING" id="3988.B9TG81"/>
<evidence type="ECO:0000313" key="8">
    <source>
        <dbReference type="Proteomes" id="UP000008311"/>
    </source>
</evidence>
<name>B9TG81_RICCO</name>
<evidence type="ECO:0000313" key="7">
    <source>
        <dbReference type="EMBL" id="EEF25133.1"/>
    </source>
</evidence>
<evidence type="ECO:0000256" key="3">
    <source>
        <dbReference type="ARBA" id="ARBA00022840"/>
    </source>
</evidence>
<evidence type="ECO:0000256" key="2">
    <source>
        <dbReference type="ARBA" id="ARBA00022741"/>
    </source>
</evidence>
<keyword evidence="2" id="KW-0547">Nucleotide-binding</keyword>
<keyword evidence="5" id="KW-0472">Membrane</keyword>
<evidence type="ECO:0000256" key="1">
    <source>
        <dbReference type="ARBA" id="ARBA00022692"/>
    </source>
</evidence>
<feature type="domain" description="ABC transporter" evidence="6">
    <location>
        <begin position="91"/>
        <end position="131"/>
    </location>
</feature>
<keyword evidence="1" id="KW-0812">Transmembrane</keyword>
<dbReference type="Gene3D" id="3.40.50.300">
    <property type="entry name" value="P-loop containing nucleotide triphosphate hydrolases"/>
    <property type="match status" value="1"/>
</dbReference>
<dbReference type="Pfam" id="PF00005">
    <property type="entry name" value="ABC_tran"/>
    <property type="match status" value="1"/>
</dbReference>
<dbReference type="GO" id="GO:0016020">
    <property type="term" value="C:membrane"/>
    <property type="evidence" value="ECO:0007669"/>
    <property type="project" value="InterPro"/>
</dbReference>
<feature type="non-terminal residue" evidence="7">
    <location>
        <position position="1"/>
    </location>
</feature>
<dbReference type="PANTHER" id="PTHR24223:SF263">
    <property type="entry name" value="ABC-TYPE XENOBIOTIC TRANSPORTER"/>
    <property type="match status" value="1"/>
</dbReference>
<dbReference type="eggNOG" id="KOG0054">
    <property type="taxonomic scope" value="Eukaryota"/>
</dbReference>
<proteinExistence type="predicted"/>
<dbReference type="InterPro" id="IPR003439">
    <property type="entry name" value="ABC_transporter-like_ATP-bd"/>
</dbReference>
<dbReference type="GO" id="GO:0005524">
    <property type="term" value="F:ATP binding"/>
    <property type="evidence" value="ECO:0007669"/>
    <property type="project" value="UniProtKB-KW"/>
</dbReference>
<protein>
    <submittedName>
        <fullName evidence="7">Multidrug resistance-associated protein 1, 3 (Mrp1, 3), abc-transoprter, putative</fullName>
    </submittedName>
</protein>
<evidence type="ECO:0000259" key="6">
    <source>
        <dbReference type="Pfam" id="PF00005"/>
    </source>
</evidence>